<evidence type="ECO:0000313" key="2">
    <source>
        <dbReference type="Proteomes" id="UP000683310"/>
    </source>
</evidence>
<dbReference type="Proteomes" id="UP000683310">
    <property type="component" value="Chromosome"/>
</dbReference>
<organism evidence="1 2">
    <name type="scientific">Nocardia tengchongensis</name>
    <dbReference type="NCBI Taxonomy" id="2055889"/>
    <lineage>
        <taxon>Bacteria</taxon>
        <taxon>Bacillati</taxon>
        <taxon>Actinomycetota</taxon>
        <taxon>Actinomycetes</taxon>
        <taxon>Mycobacteriales</taxon>
        <taxon>Nocardiaceae</taxon>
        <taxon>Nocardia</taxon>
    </lineage>
</organism>
<proteinExistence type="predicted"/>
<name>A0ABX8CXB2_9NOCA</name>
<dbReference type="RefSeq" id="WP_213560360.1">
    <property type="nucleotide sequence ID" value="NZ_JBFAJM010000008.1"/>
</dbReference>
<keyword evidence="2" id="KW-1185">Reference proteome</keyword>
<dbReference type="EMBL" id="CP074371">
    <property type="protein sequence ID" value="QVI24297.1"/>
    <property type="molecule type" value="Genomic_DNA"/>
</dbReference>
<evidence type="ECO:0000313" key="1">
    <source>
        <dbReference type="EMBL" id="QVI24297.1"/>
    </source>
</evidence>
<reference evidence="1 2" key="1">
    <citation type="submission" date="2021-04" db="EMBL/GenBank/DDBJ databases">
        <title>Nocardia tengchongensis.</title>
        <authorList>
            <person name="Zhuang k."/>
            <person name="Ran Y."/>
            <person name="Li W."/>
        </authorList>
    </citation>
    <scope>NUCLEOTIDE SEQUENCE [LARGE SCALE GENOMIC DNA]</scope>
    <source>
        <strain evidence="1 2">CFH S0057</strain>
    </source>
</reference>
<sequence length="126" mass="13402">MANVSELPAPERRRLAQHTLDSLTDRAGHTLTRVRCGCGHHVAAVFDTPAGPVYQSATGGRAHGSRDFVDAAHGAHGHGTRFADLLAGDGFVDDALPASCECGPHTLSRVRLQQAVTNHEHKIQLP</sequence>
<dbReference type="GeneID" id="300992768"/>
<gene>
    <name evidence="1" type="ORF">KHQ06_16915</name>
</gene>
<accession>A0ABX8CXB2</accession>
<protein>
    <submittedName>
        <fullName evidence="1">Uncharacterized protein</fullName>
    </submittedName>
</protein>